<dbReference type="EMBL" id="JAKOGI010002391">
    <property type="protein sequence ID" value="KAJ8422096.1"/>
    <property type="molecule type" value="Genomic_DNA"/>
</dbReference>
<comment type="caution">
    <text evidence="1">The sequence shown here is derived from an EMBL/GenBank/DDBJ whole genome shotgun (WGS) entry which is preliminary data.</text>
</comment>
<sequence>MGMLAQDFSLLRQNKENWRHISTLSRMLWGIRLRDLTRITQVNRNYLWSGSEEFKKPPHISWKHSCQSKNKGGLGIKDYDAWNKAAVAKLVWDITDKKDVLWVKWIHGKYIRGKDWWDYSPPPDRNLQSSFKAFYPMEVARCIRIYSGKRLQMDSMGQNVHPQALFYNLGLYKSQTSNQTKPSQIYSLRESTMSSLSKGARG</sequence>
<dbReference type="OrthoDB" id="1938625at2759"/>
<proteinExistence type="predicted"/>
<protein>
    <submittedName>
        <fullName evidence="1">Uncharacterized protein</fullName>
    </submittedName>
</protein>
<evidence type="ECO:0000313" key="2">
    <source>
        <dbReference type="Proteomes" id="UP001153076"/>
    </source>
</evidence>
<dbReference type="Proteomes" id="UP001153076">
    <property type="component" value="Unassembled WGS sequence"/>
</dbReference>
<keyword evidence="2" id="KW-1185">Reference proteome</keyword>
<dbReference type="PANTHER" id="PTHR33116:SF80">
    <property type="entry name" value="REVERSE TRANSCRIPTASE ZINC-BINDING DOMAIN-CONTAINING PROTEIN"/>
    <property type="match status" value="1"/>
</dbReference>
<reference evidence="1" key="1">
    <citation type="submission" date="2022-04" db="EMBL/GenBank/DDBJ databases">
        <title>Carnegiea gigantea Genome sequencing and assembly v2.</title>
        <authorList>
            <person name="Copetti D."/>
            <person name="Sanderson M.J."/>
            <person name="Burquez A."/>
            <person name="Wojciechowski M.F."/>
        </authorList>
    </citation>
    <scope>NUCLEOTIDE SEQUENCE</scope>
    <source>
        <strain evidence="1">SGP5-SGP5p</strain>
        <tissue evidence="1">Aerial part</tissue>
    </source>
</reference>
<organism evidence="1 2">
    <name type="scientific">Carnegiea gigantea</name>
    <dbReference type="NCBI Taxonomy" id="171969"/>
    <lineage>
        <taxon>Eukaryota</taxon>
        <taxon>Viridiplantae</taxon>
        <taxon>Streptophyta</taxon>
        <taxon>Embryophyta</taxon>
        <taxon>Tracheophyta</taxon>
        <taxon>Spermatophyta</taxon>
        <taxon>Magnoliopsida</taxon>
        <taxon>eudicotyledons</taxon>
        <taxon>Gunneridae</taxon>
        <taxon>Pentapetalae</taxon>
        <taxon>Caryophyllales</taxon>
        <taxon>Cactineae</taxon>
        <taxon>Cactaceae</taxon>
        <taxon>Cactoideae</taxon>
        <taxon>Echinocereeae</taxon>
        <taxon>Carnegiea</taxon>
    </lineage>
</organism>
<dbReference type="PANTHER" id="PTHR33116">
    <property type="entry name" value="REVERSE TRANSCRIPTASE ZINC-BINDING DOMAIN-CONTAINING PROTEIN-RELATED-RELATED"/>
    <property type="match status" value="1"/>
</dbReference>
<evidence type="ECO:0000313" key="1">
    <source>
        <dbReference type="EMBL" id="KAJ8422096.1"/>
    </source>
</evidence>
<accession>A0A9Q1GJY9</accession>
<dbReference type="AlphaFoldDB" id="A0A9Q1GJY9"/>
<name>A0A9Q1GJY9_9CARY</name>
<gene>
    <name evidence="1" type="ORF">Cgig2_012541</name>
</gene>